<dbReference type="RefSeq" id="WP_264809563.1">
    <property type="nucleotide sequence ID" value="NZ_CP110226.1"/>
</dbReference>
<dbReference type="PANTHER" id="PTHR22916:SF64">
    <property type="entry name" value="TRANSFERASE, PUTATIVE-RELATED"/>
    <property type="match status" value="1"/>
</dbReference>
<accession>A0ABY6ML82</accession>
<dbReference type="InterPro" id="IPR001173">
    <property type="entry name" value="Glyco_trans_2-like"/>
</dbReference>
<organism evidence="2 3">
    <name type="scientific">Algoriphagus halophytocola</name>
    <dbReference type="NCBI Taxonomy" id="2991499"/>
    <lineage>
        <taxon>Bacteria</taxon>
        <taxon>Pseudomonadati</taxon>
        <taxon>Bacteroidota</taxon>
        <taxon>Cytophagia</taxon>
        <taxon>Cytophagales</taxon>
        <taxon>Cyclobacteriaceae</taxon>
        <taxon>Algoriphagus</taxon>
    </lineage>
</organism>
<dbReference type="Proteomes" id="UP001163156">
    <property type="component" value="Chromosome"/>
</dbReference>
<evidence type="ECO:0000259" key="1">
    <source>
        <dbReference type="Pfam" id="PF00535"/>
    </source>
</evidence>
<dbReference type="Pfam" id="PF00535">
    <property type="entry name" value="Glycos_transf_2"/>
    <property type="match status" value="1"/>
</dbReference>
<proteinExistence type="predicted"/>
<gene>
    <name evidence="2" type="ORF">OM944_00790</name>
</gene>
<feature type="domain" description="Glycosyltransferase 2-like" evidence="1">
    <location>
        <begin position="4"/>
        <end position="126"/>
    </location>
</feature>
<dbReference type="InterPro" id="IPR029044">
    <property type="entry name" value="Nucleotide-diphossugar_trans"/>
</dbReference>
<dbReference type="PANTHER" id="PTHR22916">
    <property type="entry name" value="GLYCOSYLTRANSFERASE"/>
    <property type="match status" value="1"/>
</dbReference>
<keyword evidence="3" id="KW-1185">Reference proteome</keyword>
<dbReference type="SUPFAM" id="SSF53448">
    <property type="entry name" value="Nucleotide-diphospho-sugar transferases"/>
    <property type="match status" value="1"/>
</dbReference>
<evidence type="ECO:0000313" key="2">
    <source>
        <dbReference type="EMBL" id="UZD23036.1"/>
    </source>
</evidence>
<sequence length="328" mass="37509">MKVSIIIPCFNNAALVAETLTSVKNQSASNWECVLVDDGSTDGSLAVAHSFAKEESRFTVLSRPAYLPKGANSCRNFGVSKSTGTHLVFLDADDLLSENCIEVRCHSYQEEDLKIFSTAHFQHSIAQSSPFVSSLNLNLDAARYRDMFLRYWIPWHGSSGLWKREFYEQIGGFDERLMRFQDVDLHVRALSVTGVQFSIDYSAGFTSYYRKSAYHTQVNLEKRRFILDQGIQYLEKLDGFLTAGDLRKTSGLMIYLMFRFEEVFTDKDLAVINRMFVGSSHKAKPEGGLQLLMRVYSKVLTKPSRLRKYLSFAVYKVFSKQNREKLNH</sequence>
<protein>
    <submittedName>
        <fullName evidence="2">Glycosyltransferase family 2 protein</fullName>
    </submittedName>
</protein>
<dbReference type="Gene3D" id="3.90.550.10">
    <property type="entry name" value="Spore Coat Polysaccharide Biosynthesis Protein SpsA, Chain A"/>
    <property type="match status" value="1"/>
</dbReference>
<name>A0ABY6ML82_9BACT</name>
<dbReference type="EMBL" id="CP110226">
    <property type="protein sequence ID" value="UZD23036.1"/>
    <property type="molecule type" value="Genomic_DNA"/>
</dbReference>
<reference evidence="2" key="1">
    <citation type="submission" date="2022-10" db="EMBL/GenBank/DDBJ databases">
        <title>Algoriphagus sp. a novel bacteria isolate from halophytes salicornia europaea.</title>
        <authorList>
            <person name="Peng Y."/>
            <person name="Jiang L."/>
            <person name="Lee J."/>
        </authorList>
    </citation>
    <scope>NUCLEOTIDE SEQUENCE</scope>
    <source>
        <strain evidence="2">TR-M5</strain>
    </source>
</reference>
<evidence type="ECO:0000313" key="3">
    <source>
        <dbReference type="Proteomes" id="UP001163156"/>
    </source>
</evidence>